<feature type="transmembrane region" description="Helical" evidence="2">
    <location>
        <begin position="341"/>
        <end position="360"/>
    </location>
</feature>
<name>A0A8J5X4M4_DIALT</name>
<organism evidence="3 4">
    <name type="scientific">Diacronema lutheri</name>
    <name type="common">Unicellular marine alga</name>
    <name type="synonym">Monochrysis lutheri</name>
    <dbReference type="NCBI Taxonomy" id="2081491"/>
    <lineage>
        <taxon>Eukaryota</taxon>
        <taxon>Haptista</taxon>
        <taxon>Haptophyta</taxon>
        <taxon>Pavlovophyceae</taxon>
        <taxon>Pavlovales</taxon>
        <taxon>Pavlovaceae</taxon>
        <taxon>Diacronema</taxon>
    </lineage>
</organism>
<protein>
    <submittedName>
        <fullName evidence="3">Uncharacterized protein</fullName>
    </submittedName>
</protein>
<proteinExistence type="predicted"/>
<feature type="transmembrane region" description="Helical" evidence="2">
    <location>
        <begin position="316"/>
        <end position="334"/>
    </location>
</feature>
<evidence type="ECO:0000313" key="3">
    <source>
        <dbReference type="EMBL" id="KAG8460826.1"/>
    </source>
</evidence>
<feature type="transmembrane region" description="Helical" evidence="2">
    <location>
        <begin position="98"/>
        <end position="115"/>
    </location>
</feature>
<dbReference type="PANTHER" id="PTHR36838">
    <property type="entry name" value="AUXIN EFFLUX CARRIER FAMILY PROTEIN"/>
    <property type="match status" value="1"/>
</dbReference>
<evidence type="ECO:0000256" key="1">
    <source>
        <dbReference type="ARBA" id="ARBA00022448"/>
    </source>
</evidence>
<keyword evidence="2" id="KW-0812">Transmembrane</keyword>
<evidence type="ECO:0000256" key="2">
    <source>
        <dbReference type="SAM" id="Phobius"/>
    </source>
</evidence>
<feature type="transmembrane region" description="Helical" evidence="2">
    <location>
        <begin position="241"/>
        <end position="264"/>
    </location>
</feature>
<feature type="transmembrane region" description="Helical" evidence="2">
    <location>
        <begin position="63"/>
        <end position="86"/>
    </location>
</feature>
<gene>
    <name evidence="3" type="ORF">KFE25_010881</name>
</gene>
<dbReference type="OrthoDB" id="202027at2759"/>
<comment type="caution">
    <text evidence="3">The sequence shown here is derived from an EMBL/GenBank/DDBJ whole genome shotgun (WGS) entry which is preliminary data.</text>
</comment>
<reference evidence="3" key="1">
    <citation type="submission" date="2021-05" db="EMBL/GenBank/DDBJ databases">
        <title>The genome of the haptophyte Pavlova lutheri (Diacronema luteri, Pavlovales) - a model for lipid biosynthesis in eukaryotic algae.</title>
        <authorList>
            <person name="Hulatt C.J."/>
            <person name="Posewitz M.C."/>
        </authorList>
    </citation>
    <scope>NUCLEOTIDE SEQUENCE</scope>
    <source>
        <strain evidence="3">NIVA-4/92</strain>
    </source>
</reference>
<sequence length="375" mass="37828">MRPAEEKALSFFVLIAIGYALRPKLHEKSALAGVRALVLNALLPAVIFVGLTNVRLSFASLGFPLLNAAHIVVQLLAGSLIGRLVLPGASRANERSTLALLSSSFAPGLSAFVFVKEFAPSGMAMGALMDLASKAYLLGLAPALMRAAHGGAPAAKPRSLAEAARRELSEPLSASIVAGLAMSAAGLSVRQLGPLGEAISRLEAAQTPILFLFIGLTVSLDGAAPFTCGSAVLARGGVAQLFAWCAVRALGLVGETALALVIMLQSACSVVAYAQLEKVASAISAPRAPSGAAARSGGGGAVDGEAACALPLALDLVGYSFPLAIVLNTAAGLLRERYVELLPALAPGLLVAAVAVALAGRRTSAGAAKPTGKEL</sequence>
<feature type="transmembrane region" description="Helical" evidence="2">
    <location>
        <begin position="209"/>
        <end position="234"/>
    </location>
</feature>
<accession>A0A8J5X4M4</accession>
<keyword evidence="2" id="KW-0472">Membrane</keyword>
<dbReference type="EMBL" id="JAGTXO010000030">
    <property type="protein sequence ID" value="KAG8460826.1"/>
    <property type="molecule type" value="Genomic_DNA"/>
</dbReference>
<evidence type="ECO:0000313" key="4">
    <source>
        <dbReference type="Proteomes" id="UP000751190"/>
    </source>
</evidence>
<keyword evidence="4" id="KW-1185">Reference proteome</keyword>
<keyword evidence="1" id="KW-0813">Transport</keyword>
<dbReference type="AlphaFoldDB" id="A0A8J5X4M4"/>
<keyword evidence="2" id="KW-1133">Transmembrane helix</keyword>
<dbReference type="Proteomes" id="UP000751190">
    <property type="component" value="Unassembled WGS sequence"/>
</dbReference>
<dbReference type="PANTHER" id="PTHR36838:SF3">
    <property type="entry name" value="TRANSPORTER AUXIN EFFLUX CARRIER EC FAMILY"/>
    <property type="match status" value="1"/>
</dbReference>
<dbReference type="OMA" id="ANYACFA"/>
<feature type="transmembrane region" description="Helical" evidence="2">
    <location>
        <begin position="30"/>
        <end position="51"/>
    </location>
</feature>